<evidence type="ECO:0000313" key="4">
    <source>
        <dbReference type="Proteomes" id="UP000019373"/>
    </source>
</evidence>
<proteinExistence type="predicted"/>
<accession>U1FVV1</accession>
<feature type="transmembrane region" description="Helical" evidence="2">
    <location>
        <begin position="20"/>
        <end position="40"/>
    </location>
</feature>
<dbReference type="RefSeq" id="XP_007805378.1">
    <property type="nucleotide sequence ID" value="XM_007807187.1"/>
</dbReference>
<feature type="region of interest" description="Disordered" evidence="1">
    <location>
        <begin position="350"/>
        <end position="378"/>
    </location>
</feature>
<dbReference type="OrthoDB" id="3021074at2759"/>
<organism evidence="3 4">
    <name type="scientific">Endocarpon pusillum (strain Z07020 / HMAS-L-300199)</name>
    <name type="common">Lichen-forming fungus</name>
    <dbReference type="NCBI Taxonomy" id="1263415"/>
    <lineage>
        <taxon>Eukaryota</taxon>
        <taxon>Fungi</taxon>
        <taxon>Dikarya</taxon>
        <taxon>Ascomycota</taxon>
        <taxon>Pezizomycotina</taxon>
        <taxon>Eurotiomycetes</taxon>
        <taxon>Chaetothyriomycetidae</taxon>
        <taxon>Verrucariales</taxon>
        <taxon>Verrucariaceae</taxon>
        <taxon>Endocarpon</taxon>
    </lineage>
</organism>
<dbReference type="EMBL" id="KE721480">
    <property type="protein sequence ID" value="ERF68967.1"/>
    <property type="molecule type" value="Genomic_DNA"/>
</dbReference>
<gene>
    <name evidence="3" type="ORF">EPUS_09021</name>
</gene>
<keyword evidence="2" id="KW-0472">Membrane</keyword>
<feature type="transmembrane region" description="Helical" evidence="2">
    <location>
        <begin position="134"/>
        <end position="157"/>
    </location>
</feature>
<evidence type="ECO:0000256" key="1">
    <source>
        <dbReference type="SAM" id="MobiDB-lite"/>
    </source>
</evidence>
<feature type="transmembrane region" description="Helical" evidence="2">
    <location>
        <begin position="238"/>
        <end position="257"/>
    </location>
</feature>
<dbReference type="Proteomes" id="UP000019373">
    <property type="component" value="Unassembled WGS sequence"/>
</dbReference>
<evidence type="ECO:0000313" key="3">
    <source>
        <dbReference type="EMBL" id="ERF68967.1"/>
    </source>
</evidence>
<dbReference type="GeneID" id="19243858"/>
<keyword evidence="2" id="KW-1133">Transmembrane helix</keyword>
<name>U1FVV1_ENDPU</name>
<dbReference type="AlphaFoldDB" id="U1FVV1"/>
<reference evidence="4" key="1">
    <citation type="journal article" date="2014" name="BMC Genomics">
        <title>Genome characteristics reveal the impact of lichenization on lichen-forming fungus Endocarpon pusillum Hedwig (Verrucariales, Ascomycota).</title>
        <authorList>
            <person name="Wang Y.-Y."/>
            <person name="Liu B."/>
            <person name="Zhang X.-Y."/>
            <person name="Zhou Q.-M."/>
            <person name="Zhang T."/>
            <person name="Li H."/>
            <person name="Yu Y.-F."/>
            <person name="Zhang X.-L."/>
            <person name="Hao X.-Y."/>
            <person name="Wang M."/>
            <person name="Wang L."/>
            <person name="Wei J.-C."/>
        </authorList>
    </citation>
    <scope>NUCLEOTIDE SEQUENCE [LARGE SCALE GENOMIC DNA]</scope>
    <source>
        <strain evidence="4">Z07020 / HMAS-L-300199</strain>
    </source>
</reference>
<protein>
    <submittedName>
        <fullName evidence="3">Uncharacterized protein</fullName>
    </submittedName>
</protein>
<feature type="transmembrane region" description="Helical" evidence="2">
    <location>
        <begin position="200"/>
        <end position="226"/>
    </location>
</feature>
<keyword evidence="4" id="KW-1185">Reference proteome</keyword>
<dbReference type="HOGENOM" id="CLU_731637_0_0_1"/>
<sequence>MLTPILNWSTTVRKNNAGVIIKYWGMLMFTAMIAVLSKVLTLRVLPFMTSGSASCILDPKINCTIDEIIEPNGTYKATPEYGSKRMSLQYSEKCNCNSNCGSIDLFVPFRKSTNMQAYLVRDHITKILRKEEAYWVYLINILCLLAIIGQGIFGLVVGRWHPAVVRNWIFRLLSGAQERPRRSTFLWKCRYYISKITAGIIYMGAIGVAIISPLIFISSVILNEFIVHRYPEGERYDAVGQWSTWVGAGAVVLAAVIRQYHSAWVHSAELGLSTIIRIVKWIFGKAELRAEPARAERNKNNSAIEDLKGFFKQCMRPLKHVWRSMCNACHRIVLEWRDFKAWHKDPFERLQQPPMHKDIQTDSGGDVEPEFQDKKNSA</sequence>
<evidence type="ECO:0000256" key="2">
    <source>
        <dbReference type="SAM" id="Phobius"/>
    </source>
</evidence>
<keyword evidence="2" id="KW-0812">Transmembrane</keyword>